<accession>A0A813BCC0</accession>
<dbReference type="EMBL" id="CAJNJA010069130">
    <property type="protein sequence ID" value="CAE7897035.1"/>
    <property type="molecule type" value="Genomic_DNA"/>
</dbReference>
<comment type="caution">
    <text evidence="1">The sequence shown here is derived from an EMBL/GenBank/DDBJ whole genome shotgun (WGS) entry which is preliminary data.</text>
</comment>
<proteinExistence type="predicted"/>
<sequence length="262" mass="28526">MVRVVSMAGEHLYSFEPSDFQSVSELATHVATIIQVPSCSLATAAGEKLSPHVALDTLGEEELTAVVMLDPLLTMLQLQKPDGTLLWPNLGELHTAAAAAEEQLIRCACGIGAPGHLCGMPCLPWADKTVPAPPMFLKDPREHRAFMVVSAESFMPTDSEEKHGCPMQDDTPVIHAGARVVVYGEKHSGGKHERKVIDVGDAPMTLKDLQALCTNRPDLDKKKAEVAHIDGEIIHPTINLVSYSRDEIAFQLGHSRYNFDDM</sequence>
<organism evidence="1 2">
    <name type="scientific">Symbiodinium necroappetens</name>
    <dbReference type="NCBI Taxonomy" id="1628268"/>
    <lineage>
        <taxon>Eukaryota</taxon>
        <taxon>Sar</taxon>
        <taxon>Alveolata</taxon>
        <taxon>Dinophyceae</taxon>
        <taxon>Suessiales</taxon>
        <taxon>Symbiodiniaceae</taxon>
        <taxon>Symbiodinium</taxon>
    </lineage>
</organism>
<name>A0A813BCC0_9DINO</name>
<evidence type="ECO:0000313" key="1">
    <source>
        <dbReference type="EMBL" id="CAE7897035.1"/>
    </source>
</evidence>
<dbReference type="AlphaFoldDB" id="A0A813BCC0"/>
<dbReference type="OrthoDB" id="407133at2759"/>
<protein>
    <submittedName>
        <fullName evidence="1">Uncharacterized protein</fullName>
    </submittedName>
</protein>
<reference evidence="1" key="1">
    <citation type="submission" date="2021-02" db="EMBL/GenBank/DDBJ databases">
        <authorList>
            <person name="Dougan E. K."/>
            <person name="Rhodes N."/>
            <person name="Thang M."/>
            <person name="Chan C."/>
        </authorList>
    </citation>
    <scope>NUCLEOTIDE SEQUENCE</scope>
</reference>
<evidence type="ECO:0000313" key="2">
    <source>
        <dbReference type="Proteomes" id="UP000601435"/>
    </source>
</evidence>
<gene>
    <name evidence="1" type="ORF">SNEC2469_LOCUS30070</name>
</gene>
<keyword evidence="2" id="KW-1185">Reference proteome</keyword>
<dbReference type="Proteomes" id="UP000601435">
    <property type="component" value="Unassembled WGS sequence"/>
</dbReference>